<comment type="caution">
    <text evidence="2">The sequence shown here is derived from an EMBL/GenBank/DDBJ whole genome shotgun (WGS) entry which is preliminary data.</text>
</comment>
<dbReference type="AlphaFoldDB" id="A0A6L5XLA1"/>
<dbReference type="Proteomes" id="UP000477488">
    <property type="component" value="Unassembled WGS sequence"/>
</dbReference>
<evidence type="ECO:0000256" key="1">
    <source>
        <dbReference type="SAM" id="MobiDB-lite"/>
    </source>
</evidence>
<feature type="compositionally biased region" description="Polar residues" evidence="1">
    <location>
        <begin position="87"/>
        <end position="101"/>
    </location>
</feature>
<accession>A0A6L5XLA1</accession>
<organism evidence="2 3">
    <name type="scientific">Desulfovibrio porci</name>
    <dbReference type="NCBI Taxonomy" id="2605782"/>
    <lineage>
        <taxon>Bacteria</taxon>
        <taxon>Pseudomonadati</taxon>
        <taxon>Thermodesulfobacteriota</taxon>
        <taxon>Desulfovibrionia</taxon>
        <taxon>Desulfovibrionales</taxon>
        <taxon>Desulfovibrionaceae</taxon>
        <taxon>Desulfovibrio</taxon>
    </lineage>
</organism>
<protein>
    <submittedName>
        <fullName evidence="2">Chitosanase</fullName>
    </submittedName>
</protein>
<reference evidence="2 3" key="1">
    <citation type="submission" date="2019-09" db="EMBL/GenBank/DDBJ databases">
        <title>In-depth cultivation of the pig gut microbiome towards novel bacterial diversity and tailored functional studies.</title>
        <authorList>
            <person name="Wylensek D."/>
            <person name="Hitch T.C.A."/>
            <person name="Clavel T."/>
        </authorList>
    </citation>
    <scope>NUCLEOTIDE SEQUENCE [LARGE SCALE GENOMIC DNA]</scope>
    <source>
        <strain evidence="2 3">PG-178-WT-4</strain>
    </source>
</reference>
<dbReference type="EMBL" id="VUMH01000006">
    <property type="protein sequence ID" value="MSS27952.1"/>
    <property type="molecule type" value="Genomic_DNA"/>
</dbReference>
<proteinExistence type="predicted"/>
<feature type="region of interest" description="Disordered" evidence="1">
    <location>
        <begin position="77"/>
        <end position="114"/>
    </location>
</feature>
<name>A0A6L5XLA1_9BACT</name>
<gene>
    <name evidence="2" type="ORF">FYJ44_07830</name>
</gene>
<feature type="compositionally biased region" description="Polar residues" evidence="1">
    <location>
        <begin position="15"/>
        <end position="24"/>
    </location>
</feature>
<dbReference type="RefSeq" id="WP_154510893.1">
    <property type="nucleotide sequence ID" value="NZ_VUMH01000006.1"/>
</dbReference>
<feature type="region of interest" description="Disordered" evidence="1">
    <location>
        <begin position="1"/>
        <end position="24"/>
    </location>
</feature>
<sequence length="114" mass="12456">MHDNPGQSLDDLNRDPSQAMKTEQTVDVNIDWKPAFSYVNDVLSGWGWPANITGTFNFFADPKAFLNELQDSLAKSIPLLRRPTPKENPTTPTVQTPTSAPAPSVPGPQAATQH</sequence>
<evidence type="ECO:0000313" key="3">
    <source>
        <dbReference type="Proteomes" id="UP000477488"/>
    </source>
</evidence>
<keyword evidence="3" id="KW-1185">Reference proteome</keyword>
<evidence type="ECO:0000313" key="2">
    <source>
        <dbReference type="EMBL" id="MSS27952.1"/>
    </source>
</evidence>